<dbReference type="Proteomes" id="UP000256310">
    <property type="component" value="Unassembled WGS sequence"/>
</dbReference>
<reference evidence="1 2" key="1">
    <citation type="submission" date="2018-07" db="EMBL/GenBank/DDBJ databases">
        <title>Genomic Encyclopedia of Type Strains, Phase IV (KMG-IV): sequencing the most valuable type-strain genomes for metagenomic binning, comparative biology and taxonomic classification.</title>
        <authorList>
            <person name="Goeker M."/>
        </authorList>
    </citation>
    <scope>NUCLEOTIDE SEQUENCE [LARGE SCALE GENOMIC DNA]</scope>
    <source>
        <strain evidence="1 2">DSM 26725</strain>
    </source>
</reference>
<dbReference type="GO" id="GO:0006261">
    <property type="term" value="P:DNA-templated DNA replication"/>
    <property type="evidence" value="ECO:0007669"/>
    <property type="project" value="TreeGrafter"/>
</dbReference>
<dbReference type="InterPro" id="IPR050238">
    <property type="entry name" value="DNA_Rep/Repair_Clamp_Loader"/>
</dbReference>
<proteinExistence type="predicted"/>
<dbReference type="InterPro" id="IPR027417">
    <property type="entry name" value="P-loop_NTPase"/>
</dbReference>
<keyword evidence="2" id="KW-1185">Reference proteome</keyword>
<accession>A0A3D9FCU9</accession>
<dbReference type="EMBL" id="QRDP01000004">
    <property type="protein sequence ID" value="RED15583.1"/>
    <property type="molecule type" value="Genomic_DNA"/>
</dbReference>
<dbReference type="Pfam" id="PF13177">
    <property type="entry name" value="DNA_pol3_delta2"/>
    <property type="match status" value="1"/>
</dbReference>
<protein>
    <submittedName>
        <fullName evidence="1">DNA polymerase III delta prime subunit</fullName>
    </submittedName>
</protein>
<evidence type="ECO:0000313" key="1">
    <source>
        <dbReference type="EMBL" id="RED15583.1"/>
    </source>
</evidence>
<gene>
    <name evidence="1" type="ORF">DFR46_0580</name>
</gene>
<organism evidence="1 2">
    <name type="scientific">Parasphingopyxis lamellibrachiae</name>
    <dbReference type="NCBI Taxonomy" id="680125"/>
    <lineage>
        <taxon>Bacteria</taxon>
        <taxon>Pseudomonadati</taxon>
        <taxon>Pseudomonadota</taxon>
        <taxon>Alphaproteobacteria</taxon>
        <taxon>Sphingomonadales</taxon>
        <taxon>Sphingomonadaceae</taxon>
        <taxon>Parasphingopyxis</taxon>
    </lineage>
</organism>
<evidence type="ECO:0000313" key="2">
    <source>
        <dbReference type="Proteomes" id="UP000256310"/>
    </source>
</evidence>
<dbReference type="PANTHER" id="PTHR11669:SF8">
    <property type="entry name" value="DNA POLYMERASE III SUBUNIT DELTA"/>
    <property type="match status" value="1"/>
</dbReference>
<dbReference type="Gene3D" id="3.40.50.300">
    <property type="entry name" value="P-loop containing nucleotide triphosphate hydrolases"/>
    <property type="match status" value="1"/>
</dbReference>
<dbReference type="RefSeq" id="WP_116235087.1">
    <property type="nucleotide sequence ID" value="NZ_QRDP01000004.1"/>
</dbReference>
<dbReference type="AlphaFoldDB" id="A0A3D9FCU9"/>
<comment type="caution">
    <text evidence="1">The sequence shown here is derived from an EMBL/GenBank/DDBJ whole genome shotgun (WGS) entry which is preliminary data.</text>
</comment>
<sequence>MTLFGQDKPIRAFRDALDSGKLHHAWLLAGPRGVGKALFADLAARRVLAQAAQPEGLGEGLTVPETHATAHLIDAGSHPDLRRLSRLPRDRKPDELARNISVDQIRGIQSLFATTPSMSDWRAVVIDAIDDLERPAANALLKNLEEPPAKCVFLLVCHSPGRILPTIRSRCRMIRFSRLSDDAMTAAIAQAAPDLDPEERAALVRIGNGAPGQALHYAGLDIAALDATISALIAKGDRDSSVRATLAQSLALKKAQPRYEAFLERAPAAIAAHARNLSGKPLETALSAWENARSLAGGAQRLSLDPQTTVFALAGLLASLHEPRHDA</sequence>
<name>A0A3D9FCU9_9SPHN</name>
<dbReference type="OrthoDB" id="9811073at2"/>
<dbReference type="SUPFAM" id="SSF52540">
    <property type="entry name" value="P-loop containing nucleoside triphosphate hydrolases"/>
    <property type="match status" value="1"/>
</dbReference>
<dbReference type="PANTHER" id="PTHR11669">
    <property type="entry name" value="REPLICATION FACTOR C / DNA POLYMERASE III GAMMA-TAU SUBUNIT"/>
    <property type="match status" value="1"/>
</dbReference>
<dbReference type="GO" id="GO:0009360">
    <property type="term" value="C:DNA polymerase III complex"/>
    <property type="evidence" value="ECO:0007669"/>
    <property type="project" value="TreeGrafter"/>
</dbReference>